<dbReference type="SUPFAM" id="SSF52833">
    <property type="entry name" value="Thioredoxin-like"/>
    <property type="match status" value="1"/>
</dbReference>
<accession>A0ABR3ABU8</accession>
<feature type="chain" id="PRO_5045715769" evidence="10">
    <location>
        <begin position="18"/>
        <end position="316"/>
    </location>
</feature>
<reference evidence="11 12" key="1">
    <citation type="submission" date="2024-05" db="EMBL/GenBank/DDBJ databases">
        <title>A draft genome resource for the thread blight pathogen Marasmius tenuissimus strain MS-2.</title>
        <authorList>
            <person name="Yulfo-Soto G.E."/>
            <person name="Baruah I.K."/>
            <person name="Amoako-Attah I."/>
            <person name="Bukari Y."/>
            <person name="Meinhardt L.W."/>
            <person name="Bailey B.A."/>
            <person name="Cohen S.P."/>
        </authorList>
    </citation>
    <scope>NUCLEOTIDE SEQUENCE [LARGE SCALE GENOMIC DNA]</scope>
    <source>
        <strain evidence="11 12">MS-2</strain>
    </source>
</reference>
<dbReference type="InterPro" id="IPR036249">
    <property type="entry name" value="Thioredoxin-like_sf"/>
</dbReference>
<feature type="signal peptide" evidence="10">
    <location>
        <begin position="1"/>
        <end position="17"/>
    </location>
</feature>
<evidence type="ECO:0000256" key="8">
    <source>
        <dbReference type="ARBA" id="ARBA00023136"/>
    </source>
</evidence>
<evidence type="ECO:0000256" key="10">
    <source>
        <dbReference type="SAM" id="SignalP"/>
    </source>
</evidence>
<dbReference type="PANTHER" id="PTHR12692">
    <property type="entry name" value="DOLICHYL-DIPHOSPHOOLIGOSACCHARIDE--PROTEIN GLYCOSYLTRANSFERASE-RELATED"/>
    <property type="match status" value="1"/>
</dbReference>
<keyword evidence="5 10" id="KW-0732">Signal</keyword>
<dbReference type="Gene3D" id="3.40.30.10">
    <property type="entry name" value="Glutaredoxin"/>
    <property type="match status" value="1"/>
</dbReference>
<comment type="similarity">
    <text evidence="3">Belongs to the OST3/OST6 family.</text>
</comment>
<keyword evidence="8 9" id="KW-0472">Membrane</keyword>
<dbReference type="EMBL" id="JBBXMP010000003">
    <property type="protein sequence ID" value="KAL0071381.1"/>
    <property type="molecule type" value="Genomic_DNA"/>
</dbReference>
<gene>
    <name evidence="11" type="primary">OST3</name>
    <name evidence="11" type="ORF">AAF712_001238</name>
</gene>
<keyword evidence="6" id="KW-0256">Endoplasmic reticulum</keyword>
<protein>
    <submittedName>
        <fullName evidence="11">Oligosaccharyl transferase subunit ost3/OST6</fullName>
    </submittedName>
</protein>
<dbReference type="Pfam" id="PF04756">
    <property type="entry name" value="OST3_OST6"/>
    <property type="match status" value="1"/>
</dbReference>
<feature type="transmembrane region" description="Helical" evidence="9">
    <location>
        <begin position="176"/>
        <end position="197"/>
    </location>
</feature>
<keyword evidence="7 9" id="KW-1133">Transmembrane helix</keyword>
<dbReference type="Proteomes" id="UP001437256">
    <property type="component" value="Unassembled WGS sequence"/>
</dbReference>
<evidence type="ECO:0000256" key="5">
    <source>
        <dbReference type="ARBA" id="ARBA00022729"/>
    </source>
</evidence>
<evidence type="ECO:0000256" key="1">
    <source>
        <dbReference type="ARBA" id="ARBA00002791"/>
    </source>
</evidence>
<name>A0ABR3ABU8_9AGAR</name>
<comment type="caution">
    <text evidence="11">The sequence shown here is derived from an EMBL/GenBank/DDBJ whole genome shotgun (WGS) entry which is preliminary data.</text>
</comment>
<evidence type="ECO:0000256" key="2">
    <source>
        <dbReference type="ARBA" id="ARBA00004477"/>
    </source>
</evidence>
<feature type="transmembrane region" description="Helical" evidence="9">
    <location>
        <begin position="204"/>
        <end position="223"/>
    </location>
</feature>
<feature type="transmembrane region" description="Helical" evidence="9">
    <location>
        <begin position="285"/>
        <end position="303"/>
    </location>
</feature>
<sequence length="316" mass="34961">MLISTLLPLLALPFAWAASSADTRQKLVDLSVAGNGVIRLSDPKTFDLLTSPNRNWSAAVHLTALDKRRRCTPCKEFDPSWNVVAKAWASVPQEHRYDHFFATLDFDEAPTVFQQLGLTSAPVVYVYPPAQGPRAASGKTAPSKYDFSSGFDAGPLAESLSRHTPVPIPYRDPFDWAGLITGVAGLLGLALLVRFVGPIFQNRWTWAAVTIITSLVMTGGYMFTRIRQSPYTGGGGNWIAAGYQNQFGQEVQVVALIYGTLSFSFLMLMLIVPYQTSPSRQRVQIYLWTGVIFLVFSVLISLFKVKNRGYPFKLLL</sequence>
<dbReference type="PANTHER" id="PTHR12692:SF0">
    <property type="entry name" value="GH11935P"/>
    <property type="match status" value="1"/>
</dbReference>
<evidence type="ECO:0000256" key="7">
    <source>
        <dbReference type="ARBA" id="ARBA00022989"/>
    </source>
</evidence>
<proteinExistence type="inferred from homology"/>
<evidence type="ECO:0000256" key="6">
    <source>
        <dbReference type="ARBA" id="ARBA00022824"/>
    </source>
</evidence>
<organism evidence="11 12">
    <name type="scientific">Marasmius tenuissimus</name>
    <dbReference type="NCBI Taxonomy" id="585030"/>
    <lineage>
        <taxon>Eukaryota</taxon>
        <taxon>Fungi</taxon>
        <taxon>Dikarya</taxon>
        <taxon>Basidiomycota</taxon>
        <taxon>Agaricomycotina</taxon>
        <taxon>Agaricomycetes</taxon>
        <taxon>Agaricomycetidae</taxon>
        <taxon>Agaricales</taxon>
        <taxon>Marasmiineae</taxon>
        <taxon>Marasmiaceae</taxon>
        <taxon>Marasmius</taxon>
    </lineage>
</organism>
<evidence type="ECO:0000256" key="9">
    <source>
        <dbReference type="SAM" id="Phobius"/>
    </source>
</evidence>
<keyword evidence="11" id="KW-0808">Transferase</keyword>
<comment type="subcellular location">
    <subcellularLocation>
        <location evidence="2">Endoplasmic reticulum membrane</location>
        <topology evidence="2">Multi-pass membrane protein</topology>
    </subcellularLocation>
</comment>
<evidence type="ECO:0000313" key="12">
    <source>
        <dbReference type="Proteomes" id="UP001437256"/>
    </source>
</evidence>
<feature type="transmembrane region" description="Helical" evidence="9">
    <location>
        <begin position="253"/>
        <end position="273"/>
    </location>
</feature>
<dbReference type="InterPro" id="IPR021149">
    <property type="entry name" value="OligosaccharylTrfase_OST3/OST6"/>
</dbReference>
<evidence type="ECO:0000313" key="11">
    <source>
        <dbReference type="EMBL" id="KAL0071381.1"/>
    </source>
</evidence>
<keyword evidence="4 9" id="KW-0812">Transmembrane</keyword>
<comment type="function">
    <text evidence="1">Subunit of the oligosaccharyl transferase (OST) complex that catalyzes the initial transfer of a defined glycan (Glc(3)Man(9)GlcNAc(2) in eukaryotes) from the lipid carrier dolichol-pyrophosphate to an asparagine residue within an Asn-X-Ser/Thr consensus motif in nascent polypeptide chains, the first step in protein N-glycosylation. N-glycosylation occurs cotranslationally and the complex associates with the Sec61 complex at the channel-forming translocon complex that mediates protein translocation across the endoplasmic reticulum (ER). All subunits are required for a maximal enzyme activity.</text>
</comment>
<dbReference type="GO" id="GO:0016740">
    <property type="term" value="F:transferase activity"/>
    <property type="evidence" value="ECO:0007669"/>
    <property type="project" value="UniProtKB-KW"/>
</dbReference>
<keyword evidence="12" id="KW-1185">Reference proteome</keyword>
<evidence type="ECO:0000256" key="3">
    <source>
        <dbReference type="ARBA" id="ARBA00009561"/>
    </source>
</evidence>
<evidence type="ECO:0000256" key="4">
    <source>
        <dbReference type="ARBA" id="ARBA00022692"/>
    </source>
</evidence>